<gene>
    <name evidence="6" type="ORF">CEJ42_08275</name>
    <name evidence="5" type="ORF">HNO84_09220</name>
</gene>
<reference evidence="5 8" key="2">
    <citation type="journal article" date="2020" name="Front. Plant Sci.">
        <title>Isolation of Rhizosphere Bacteria That Improve Quality and Water Stress Tolerance in Greenhouse Ornamentals.</title>
        <authorList>
            <person name="Nordstedt N.P."/>
            <person name="Jones M.L."/>
        </authorList>
    </citation>
    <scope>NUCLEOTIDE SEQUENCE [LARGE SCALE GENOMIC DNA]</scope>
    <source>
        <strain evidence="5 8">C6C2</strain>
    </source>
</reference>
<dbReference type="Pfam" id="PF07589">
    <property type="entry name" value="PEP-CTERM"/>
    <property type="match status" value="1"/>
</dbReference>
<keyword evidence="8" id="KW-1185">Reference proteome</keyword>
<organism evidence="6 7">
    <name type="scientific">Herbaspirillum robiniae</name>
    <dbReference type="NCBI Taxonomy" id="2014887"/>
    <lineage>
        <taxon>Bacteria</taxon>
        <taxon>Pseudomonadati</taxon>
        <taxon>Pseudomonadota</taxon>
        <taxon>Betaproteobacteria</taxon>
        <taxon>Burkholderiales</taxon>
        <taxon>Oxalobacteraceae</taxon>
        <taxon>Herbaspirillum</taxon>
    </lineage>
</organism>
<sequence length="247" mass="25463">MKKLLGILAAALIGLPGAAAFATPTNLVTNGGFESLTNGAGKFNTTTGSLKGTTVATGWTSTGYNFLYTPGTADTTGAGASHLKLWGPNDGSNNGFTLSPTGGNFLASNGVYQAGPIQQIINGLVIGQSYLLSFDWAGIQQYNFNGATTEGWQVSLGAQTFTTAMISNVSHGFTGWRTQTFTFTATAATEVLSFLAKGTPPSGAPPMSLLDNVSLVAVPEPGTLWVMAIGALALAAMTSRRRRQARG</sequence>
<keyword evidence="1" id="KW-1133">Transmembrane helix</keyword>
<keyword evidence="2" id="KW-0732">Signal</keyword>
<dbReference type="AlphaFoldDB" id="A0A2D0B594"/>
<accession>A0A2D0B594</accession>
<keyword evidence="1" id="KW-0472">Membrane</keyword>
<dbReference type="InterPro" id="IPR006946">
    <property type="entry name" value="DGR2-like_dom"/>
</dbReference>
<evidence type="ECO:0000313" key="8">
    <source>
        <dbReference type="Proteomes" id="UP000536746"/>
    </source>
</evidence>
<name>A0A2D0B594_9BURK</name>
<evidence type="ECO:0000259" key="4">
    <source>
        <dbReference type="Pfam" id="PF07589"/>
    </source>
</evidence>
<dbReference type="EMBL" id="NJGU01000004">
    <property type="protein sequence ID" value="OWY29840.1"/>
    <property type="molecule type" value="Genomic_DNA"/>
</dbReference>
<evidence type="ECO:0000256" key="2">
    <source>
        <dbReference type="SAM" id="SignalP"/>
    </source>
</evidence>
<dbReference type="Pfam" id="PF04862">
    <property type="entry name" value="DUF642"/>
    <property type="match status" value="1"/>
</dbReference>
<feature type="chain" id="PRO_5012383933" evidence="2">
    <location>
        <begin position="23"/>
        <end position="247"/>
    </location>
</feature>
<keyword evidence="1" id="KW-0812">Transmembrane</keyword>
<dbReference type="OrthoDB" id="8701420at2"/>
<evidence type="ECO:0000259" key="3">
    <source>
        <dbReference type="Pfam" id="PF04862"/>
    </source>
</evidence>
<evidence type="ECO:0000313" key="6">
    <source>
        <dbReference type="EMBL" id="OWY29840.1"/>
    </source>
</evidence>
<feature type="transmembrane region" description="Helical" evidence="1">
    <location>
        <begin position="222"/>
        <end position="239"/>
    </location>
</feature>
<dbReference type="RefSeq" id="WP_079214649.1">
    <property type="nucleotide sequence ID" value="NZ_CP018845.1"/>
</dbReference>
<dbReference type="InterPro" id="IPR013424">
    <property type="entry name" value="Ice-binding_C"/>
</dbReference>
<comment type="caution">
    <text evidence="6">The sequence shown here is derived from an EMBL/GenBank/DDBJ whole genome shotgun (WGS) entry which is preliminary data.</text>
</comment>
<evidence type="ECO:0000313" key="7">
    <source>
        <dbReference type="Proteomes" id="UP000197596"/>
    </source>
</evidence>
<feature type="domain" description="DUF642" evidence="3">
    <location>
        <begin position="113"/>
        <end position="200"/>
    </location>
</feature>
<dbReference type="Proteomes" id="UP000536746">
    <property type="component" value="Unassembled WGS sequence"/>
</dbReference>
<dbReference type="Gene3D" id="2.60.120.260">
    <property type="entry name" value="Galactose-binding domain-like"/>
    <property type="match status" value="1"/>
</dbReference>
<evidence type="ECO:0000313" key="5">
    <source>
        <dbReference type="EMBL" id="NUU01779.1"/>
    </source>
</evidence>
<protein>
    <submittedName>
        <fullName evidence="5">DUF642 domain-containing protein</fullName>
    </submittedName>
    <submittedName>
        <fullName evidence="6">PEP-CTERM sorting domain-containing protein</fullName>
    </submittedName>
</protein>
<proteinExistence type="predicted"/>
<dbReference type="EMBL" id="JABFMT010000007">
    <property type="protein sequence ID" value="NUU01779.1"/>
    <property type="molecule type" value="Genomic_DNA"/>
</dbReference>
<feature type="domain" description="Ice-binding protein C-terminal" evidence="4">
    <location>
        <begin position="217"/>
        <end position="241"/>
    </location>
</feature>
<reference evidence="6 7" key="1">
    <citation type="submission" date="2017-06" db="EMBL/GenBank/DDBJ databases">
        <title>Herbaspirillum phytohormonus sp. nov., isolated from the root nodule of Robinia pseudoacacia in lead-zinc mine.</title>
        <authorList>
            <person name="Fan M."/>
            <person name="Lin Y."/>
        </authorList>
    </citation>
    <scope>NUCLEOTIDE SEQUENCE [LARGE SCALE GENOMIC DNA]</scope>
    <source>
        <strain evidence="6 7">HZ10</strain>
    </source>
</reference>
<dbReference type="NCBIfam" id="TIGR02595">
    <property type="entry name" value="PEP_CTERM"/>
    <property type="match status" value="1"/>
</dbReference>
<evidence type="ECO:0000256" key="1">
    <source>
        <dbReference type="SAM" id="Phobius"/>
    </source>
</evidence>
<feature type="signal peptide" evidence="2">
    <location>
        <begin position="1"/>
        <end position="22"/>
    </location>
</feature>
<dbReference type="Proteomes" id="UP000197596">
    <property type="component" value="Unassembled WGS sequence"/>
</dbReference>